<gene>
    <name evidence="6" type="ORF">GBAR_LOCUS25799</name>
</gene>
<dbReference type="InterPro" id="IPR036034">
    <property type="entry name" value="PDZ_sf"/>
</dbReference>
<dbReference type="InterPro" id="IPR051844">
    <property type="entry name" value="USH2_Complex_Protein"/>
</dbReference>
<name>A0AA35XCQ5_GEOBA</name>
<evidence type="ECO:0000256" key="4">
    <source>
        <dbReference type="SAM" id="MobiDB-lite"/>
    </source>
</evidence>
<keyword evidence="3" id="KW-0966">Cell projection</keyword>
<dbReference type="Gene3D" id="2.30.42.10">
    <property type="match status" value="2"/>
</dbReference>
<feature type="compositionally biased region" description="Pro residues" evidence="4">
    <location>
        <begin position="150"/>
        <end position="163"/>
    </location>
</feature>
<evidence type="ECO:0000313" key="6">
    <source>
        <dbReference type="EMBL" id="CAI8046645.1"/>
    </source>
</evidence>
<protein>
    <submittedName>
        <fullName evidence="6">InaD-like protein</fullName>
    </submittedName>
</protein>
<dbReference type="PROSITE" id="PS50106">
    <property type="entry name" value="PDZ"/>
    <property type="match status" value="2"/>
</dbReference>
<evidence type="ECO:0000256" key="1">
    <source>
        <dbReference type="ARBA" id="ARBA00004316"/>
    </source>
</evidence>
<evidence type="ECO:0000259" key="5">
    <source>
        <dbReference type="PROSITE" id="PS50106"/>
    </source>
</evidence>
<dbReference type="PANTHER" id="PTHR23116:SF29">
    <property type="entry name" value="PDZ DOMAIN-CONTAINING PROTEIN 7"/>
    <property type="match status" value="1"/>
</dbReference>
<dbReference type="SMART" id="SM00228">
    <property type="entry name" value="PDZ"/>
    <property type="match status" value="2"/>
</dbReference>
<dbReference type="Pfam" id="PF00595">
    <property type="entry name" value="PDZ"/>
    <property type="match status" value="2"/>
</dbReference>
<evidence type="ECO:0000313" key="7">
    <source>
        <dbReference type="Proteomes" id="UP001174909"/>
    </source>
</evidence>
<dbReference type="InterPro" id="IPR001478">
    <property type="entry name" value="PDZ"/>
</dbReference>
<accession>A0AA35XCQ5</accession>
<dbReference type="Proteomes" id="UP001174909">
    <property type="component" value="Unassembled WGS sequence"/>
</dbReference>
<reference evidence="6" key="1">
    <citation type="submission" date="2023-03" db="EMBL/GenBank/DDBJ databases">
        <authorList>
            <person name="Steffen K."/>
            <person name="Cardenas P."/>
        </authorList>
    </citation>
    <scope>NUCLEOTIDE SEQUENCE</scope>
</reference>
<feature type="region of interest" description="Disordered" evidence="4">
    <location>
        <begin position="134"/>
        <end position="194"/>
    </location>
</feature>
<evidence type="ECO:0000256" key="3">
    <source>
        <dbReference type="ARBA" id="ARBA00023273"/>
    </source>
</evidence>
<dbReference type="SUPFAM" id="SSF50156">
    <property type="entry name" value="PDZ domain-like"/>
    <property type="match status" value="2"/>
</dbReference>
<sequence>MNQSSWLSISLEPTAVGGGVGSGSSEGLSHGGYTDLHGEILTVTVSKVCKKLGIAIDGGANTKQEAIIIREIPPDGSAAKTATPPLRIGQQILQVENTSLYGLRHKETVMAIKAAFEGPINKTLTFVILNTQEDNDDTDGAQEQGHPHETPPVIPTPPDPLPHLVPETASEPAPEFQQQPTRVQLRKKKRPPEIEQRMREKVVTAGLDEFIAVASSDLPSRHFHTPPPPPPPASSQETGVSFGGYANLRGEILTIPVTKVNKKLGMAIDGGANTKQVAITIRQITPDGSAAVSGMGLKVGQQILQVNSRSLHGLSHSEVVSVIKSAFEGINKTTITFIVLDPPE</sequence>
<dbReference type="PANTHER" id="PTHR23116">
    <property type="entry name" value="PDZ DOMAIN CONTAINING WHIRLIN AND HARMONIN-RELATED"/>
    <property type="match status" value="1"/>
</dbReference>
<comment type="caution">
    <text evidence="6">The sequence shown here is derived from an EMBL/GenBank/DDBJ whole genome shotgun (WGS) entry which is preliminary data.</text>
</comment>
<proteinExistence type="predicted"/>
<keyword evidence="2" id="KW-0677">Repeat</keyword>
<dbReference type="GO" id="GO:0005886">
    <property type="term" value="C:plasma membrane"/>
    <property type="evidence" value="ECO:0007669"/>
    <property type="project" value="TreeGrafter"/>
</dbReference>
<feature type="region of interest" description="Disordered" evidence="4">
    <location>
        <begin position="217"/>
        <end position="241"/>
    </location>
</feature>
<dbReference type="AlphaFoldDB" id="A0AA35XCQ5"/>
<feature type="domain" description="PDZ" evidence="5">
    <location>
        <begin position="254"/>
        <end position="326"/>
    </location>
</feature>
<keyword evidence="7" id="KW-1185">Reference proteome</keyword>
<organism evidence="6 7">
    <name type="scientific">Geodia barretti</name>
    <name type="common">Barrett's horny sponge</name>
    <dbReference type="NCBI Taxonomy" id="519541"/>
    <lineage>
        <taxon>Eukaryota</taxon>
        <taxon>Metazoa</taxon>
        <taxon>Porifera</taxon>
        <taxon>Demospongiae</taxon>
        <taxon>Heteroscleromorpha</taxon>
        <taxon>Tetractinellida</taxon>
        <taxon>Astrophorina</taxon>
        <taxon>Geodiidae</taxon>
        <taxon>Geodia</taxon>
    </lineage>
</organism>
<comment type="subcellular location">
    <subcellularLocation>
        <location evidence="1">Cell projection</location>
    </subcellularLocation>
</comment>
<feature type="domain" description="PDZ" evidence="5">
    <location>
        <begin position="42"/>
        <end position="115"/>
    </location>
</feature>
<dbReference type="EMBL" id="CASHTH010003578">
    <property type="protein sequence ID" value="CAI8046645.1"/>
    <property type="molecule type" value="Genomic_DNA"/>
</dbReference>
<dbReference type="GO" id="GO:0042995">
    <property type="term" value="C:cell projection"/>
    <property type="evidence" value="ECO:0007669"/>
    <property type="project" value="UniProtKB-SubCell"/>
</dbReference>
<evidence type="ECO:0000256" key="2">
    <source>
        <dbReference type="ARBA" id="ARBA00022737"/>
    </source>
</evidence>